<evidence type="ECO:0000313" key="2">
    <source>
        <dbReference type="EMBL" id="TKB04420.1"/>
    </source>
</evidence>
<sequence>MEQSDVKKYQAAREGLVVLKRSSLAMLLISILLPFSHSLGVSQYLIYMFPGLAVFVFANIWVGYKGVSYKDLLNIIERQISEDPKAIQRLSQRDT</sequence>
<dbReference type="Proteomes" id="UP000305471">
    <property type="component" value="Unassembled WGS sequence"/>
</dbReference>
<feature type="transmembrane region" description="Helical" evidence="1">
    <location>
        <begin position="21"/>
        <end position="39"/>
    </location>
</feature>
<protein>
    <submittedName>
        <fullName evidence="2">Uncharacterized protein</fullName>
    </submittedName>
</protein>
<reference evidence="2 3" key="1">
    <citation type="submission" date="2019-04" db="EMBL/GenBank/DDBJ databases">
        <title>Alteromonas portus sp. nov., an alginate lyase-excreting marine bacterium.</title>
        <authorList>
            <person name="Huang H."/>
            <person name="Mo K."/>
            <person name="Bao S."/>
        </authorList>
    </citation>
    <scope>NUCLEOTIDE SEQUENCE [LARGE SCALE GENOMIC DNA]</scope>
    <source>
        <strain evidence="2 3">HB161718</strain>
    </source>
</reference>
<gene>
    <name evidence="2" type="ORF">E5672_06365</name>
</gene>
<keyword evidence="3" id="KW-1185">Reference proteome</keyword>
<evidence type="ECO:0000313" key="3">
    <source>
        <dbReference type="Proteomes" id="UP000305471"/>
    </source>
</evidence>
<proteinExistence type="predicted"/>
<organism evidence="2 3">
    <name type="scientific">Alteromonas portus</name>
    <dbReference type="NCBI Taxonomy" id="2565549"/>
    <lineage>
        <taxon>Bacteria</taxon>
        <taxon>Pseudomonadati</taxon>
        <taxon>Pseudomonadota</taxon>
        <taxon>Gammaproteobacteria</taxon>
        <taxon>Alteromonadales</taxon>
        <taxon>Alteromonadaceae</taxon>
        <taxon>Alteromonas/Salinimonas group</taxon>
        <taxon>Alteromonas</taxon>
    </lineage>
</organism>
<accession>A0A4U0ZMB1</accession>
<dbReference type="AlphaFoldDB" id="A0A4U0ZMB1"/>
<feature type="transmembrane region" description="Helical" evidence="1">
    <location>
        <begin position="45"/>
        <end position="64"/>
    </location>
</feature>
<keyword evidence="1" id="KW-1133">Transmembrane helix</keyword>
<dbReference type="EMBL" id="SWCO01000002">
    <property type="protein sequence ID" value="TKB04420.1"/>
    <property type="molecule type" value="Genomic_DNA"/>
</dbReference>
<name>A0A4U0ZMB1_9ALTE</name>
<evidence type="ECO:0000256" key="1">
    <source>
        <dbReference type="SAM" id="Phobius"/>
    </source>
</evidence>
<keyword evidence="1" id="KW-0812">Transmembrane</keyword>
<comment type="caution">
    <text evidence="2">The sequence shown here is derived from an EMBL/GenBank/DDBJ whole genome shotgun (WGS) entry which is preliminary data.</text>
</comment>
<dbReference type="RefSeq" id="WP_136781422.1">
    <property type="nucleotide sequence ID" value="NZ_SWCO01000002.1"/>
</dbReference>
<keyword evidence="1" id="KW-0472">Membrane</keyword>
<dbReference type="OrthoDB" id="9944869at2"/>